<feature type="compositionally biased region" description="Polar residues" evidence="8">
    <location>
        <begin position="30"/>
        <end position="43"/>
    </location>
</feature>
<dbReference type="PANTHER" id="PTHR23292:SF45">
    <property type="entry name" value="LIPOPOLYSACCHARIDE-INDUCED TUMOR NECROSIS FACTOR-ALPHA FACTOR HOMOLOG"/>
    <property type="match status" value="1"/>
</dbReference>
<dbReference type="GO" id="GO:0098560">
    <property type="term" value="C:cytoplasmic side of late endosome membrane"/>
    <property type="evidence" value="ECO:0007669"/>
    <property type="project" value="TreeGrafter"/>
</dbReference>
<dbReference type="AlphaFoldDB" id="A0A3Q2D6C3"/>
<feature type="region of interest" description="Disordered" evidence="8">
    <location>
        <begin position="1"/>
        <end position="71"/>
    </location>
</feature>
<dbReference type="GeneTree" id="ENSGT01030000234810"/>
<dbReference type="PROSITE" id="PS51837">
    <property type="entry name" value="LITAF"/>
    <property type="match status" value="1"/>
</dbReference>
<dbReference type="PANTHER" id="PTHR23292">
    <property type="entry name" value="LIPOPOLYSACCHARIDE-INDUCED TUMOR NECROSIS FACTOR-ALPHA FACTOR"/>
    <property type="match status" value="1"/>
</dbReference>
<reference evidence="11" key="2">
    <citation type="submission" date="2025-09" db="UniProtKB">
        <authorList>
            <consortium name="Ensembl"/>
        </authorList>
    </citation>
    <scope>IDENTIFICATION</scope>
</reference>
<dbReference type="GO" id="GO:0098574">
    <property type="term" value="C:cytoplasmic side of lysosomal membrane"/>
    <property type="evidence" value="ECO:0007669"/>
    <property type="project" value="TreeGrafter"/>
</dbReference>
<comment type="similarity">
    <text evidence="4">Belongs to the CDIP1/LITAF family.</text>
</comment>
<keyword evidence="9" id="KW-1133">Transmembrane helix</keyword>
<evidence type="ECO:0000256" key="5">
    <source>
        <dbReference type="ARBA" id="ARBA00022723"/>
    </source>
</evidence>
<feature type="domain" description="LITAF" evidence="10">
    <location>
        <begin position="122"/>
        <end position="204"/>
    </location>
</feature>
<dbReference type="InterPro" id="IPR037519">
    <property type="entry name" value="LITAF_fam"/>
</dbReference>
<dbReference type="GO" id="GO:0005634">
    <property type="term" value="C:nucleus"/>
    <property type="evidence" value="ECO:0007669"/>
    <property type="project" value="TreeGrafter"/>
</dbReference>
<evidence type="ECO:0000256" key="3">
    <source>
        <dbReference type="ARBA" id="ARBA00004630"/>
    </source>
</evidence>
<evidence type="ECO:0000256" key="2">
    <source>
        <dbReference type="ARBA" id="ARBA00004414"/>
    </source>
</evidence>
<organism evidence="11 12">
    <name type="scientific">Cyprinodon variegatus</name>
    <name type="common">Sheepshead minnow</name>
    <dbReference type="NCBI Taxonomy" id="28743"/>
    <lineage>
        <taxon>Eukaryota</taxon>
        <taxon>Metazoa</taxon>
        <taxon>Chordata</taxon>
        <taxon>Craniata</taxon>
        <taxon>Vertebrata</taxon>
        <taxon>Euteleostomi</taxon>
        <taxon>Actinopterygii</taxon>
        <taxon>Neopterygii</taxon>
        <taxon>Teleostei</taxon>
        <taxon>Neoteleostei</taxon>
        <taxon>Acanthomorphata</taxon>
        <taxon>Ovalentaria</taxon>
        <taxon>Atherinomorphae</taxon>
        <taxon>Cyprinodontiformes</taxon>
        <taxon>Cyprinodontidae</taxon>
        <taxon>Cyprinodon</taxon>
    </lineage>
</organism>
<keyword evidence="5" id="KW-0479">Metal-binding</keyword>
<keyword evidence="6" id="KW-0862">Zinc</keyword>
<dbReference type="SMART" id="SM00714">
    <property type="entry name" value="LITAF"/>
    <property type="match status" value="1"/>
</dbReference>
<evidence type="ECO:0000256" key="8">
    <source>
        <dbReference type="SAM" id="MobiDB-lite"/>
    </source>
</evidence>
<accession>A0A3Q2D6C3</accession>
<evidence type="ECO:0000313" key="12">
    <source>
        <dbReference type="Proteomes" id="UP000265020"/>
    </source>
</evidence>
<evidence type="ECO:0000256" key="4">
    <source>
        <dbReference type="ARBA" id="ARBA00005975"/>
    </source>
</evidence>
<dbReference type="KEGG" id="cvg:107082435"/>
<sequence length="205" mass="23042">MEKVEGPPLHIETAVDNQDEPAPPYPGPSLDNNAFNGLPPQSRSDGKPEPQLIAHTSDQTVDQKNPQQQNLQQDAQPFYQPVGQQYPQQYSNPADQQYLQPAQQQQQCIQYVPQQAQVVQPVNQVVVVQRTPTDAPGNMHCPHCQTTVVTSIEHKIGFFTWLTAGLLFIIGCWPCFIIPFFVNVCKDVQHSCPQCNNVLHTHKLR</sequence>
<protein>
    <submittedName>
        <fullName evidence="11">Lipopolysaccharide-induced tumor necrosis factor-alpha factor homolog</fullName>
    </submittedName>
</protein>
<dbReference type="Ensembl" id="ENSCVAT00000030978.1">
    <property type="protein sequence ID" value="ENSCVAP00000014108.1"/>
    <property type="gene ID" value="ENSCVAG00000016682.1"/>
</dbReference>
<dbReference type="RefSeq" id="XP_015226604.1">
    <property type="nucleotide sequence ID" value="XM_015371118.1"/>
</dbReference>
<dbReference type="OMA" id="RANADGC"/>
<dbReference type="STRING" id="28743.ENSCVAP00000014108"/>
<keyword evidence="12" id="KW-1185">Reference proteome</keyword>
<dbReference type="Pfam" id="PF10601">
    <property type="entry name" value="zf-LITAF-like"/>
    <property type="match status" value="1"/>
</dbReference>
<dbReference type="GO" id="GO:0008270">
    <property type="term" value="F:zinc ion binding"/>
    <property type="evidence" value="ECO:0007669"/>
    <property type="project" value="TreeGrafter"/>
</dbReference>
<evidence type="ECO:0000256" key="9">
    <source>
        <dbReference type="SAM" id="Phobius"/>
    </source>
</evidence>
<name>A0A3Q2D6C3_CYPVA</name>
<dbReference type="OrthoDB" id="4713066at2759"/>
<evidence type="ECO:0000256" key="7">
    <source>
        <dbReference type="ARBA" id="ARBA00023136"/>
    </source>
</evidence>
<proteinExistence type="inferred from homology"/>
<evidence type="ECO:0000259" key="10">
    <source>
        <dbReference type="PROSITE" id="PS51837"/>
    </source>
</evidence>
<keyword evidence="7 9" id="KW-0472">Membrane</keyword>
<dbReference type="Proteomes" id="UP000265020">
    <property type="component" value="Unassembled WGS sequence"/>
</dbReference>
<evidence type="ECO:0000313" key="11">
    <source>
        <dbReference type="Ensembl" id="ENSCVAP00000014108.1"/>
    </source>
</evidence>
<evidence type="ECO:0000256" key="6">
    <source>
        <dbReference type="ARBA" id="ARBA00022833"/>
    </source>
</evidence>
<evidence type="ECO:0000256" key="1">
    <source>
        <dbReference type="ARBA" id="ARBA00004125"/>
    </source>
</evidence>
<dbReference type="GeneID" id="107082435"/>
<feature type="transmembrane region" description="Helical" evidence="9">
    <location>
        <begin position="158"/>
        <end position="182"/>
    </location>
</feature>
<feature type="compositionally biased region" description="Low complexity" evidence="8">
    <location>
        <begin position="62"/>
        <end position="71"/>
    </location>
</feature>
<comment type="subcellular location">
    <subcellularLocation>
        <location evidence="1">Endosome membrane</location>
        <topology evidence="1">Peripheral membrane protein</topology>
        <orientation evidence="1">Cytoplasmic side</orientation>
    </subcellularLocation>
    <subcellularLocation>
        <location evidence="2">Late endosome membrane</location>
    </subcellularLocation>
    <subcellularLocation>
        <location evidence="3">Lysosome membrane</location>
        <topology evidence="3">Peripheral membrane protein</topology>
        <orientation evidence="3">Cytoplasmic side</orientation>
    </subcellularLocation>
</comment>
<keyword evidence="9" id="KW-0812">Transmembrane</keyword>
<reference evidence="11" key="1">
    <citation type="submission" date="2025-08" db="UniProtKB">
        <authorList>
            <consortium name="Ensembl"/>
        </authorList>
    </citation>
    <scope>IDENTIFICATION</scope>
</reference>
<dbReference type="InterPro" id="IPR006629">
    <property type="entry name" value="LITAF"/>
</dbReference>